<feature type="domain" description="Fibronectin type-III" evidence="5">
    <location>
        <begin position="682"/>
        <end position="768"/>
    </location>
</feature>
<feature type="compositionally biased region" description="Polar residues" evidence="3">
    <location>
        <begin position="269"/>
        <end position="284"/>
    </location>
</feature>
<dbReference type="EMBL" id="BOMH01000045">
    <property type="protein sequence ID" value="GID68222.1"/>
    <property type="molecule type" value="Genomic_DNA"/>
</dbReference>
<dbReference type="Proteomes" id="UP000619479">
    <property type="component" value="Unassembled WGS sequence"/>
</dbReference>
<keyword evidence="2" id="KW-0119">Carbohydrate metabolism</keyword>
<feature type="compositionally biased region" description="Basic and acidic residues" evidence="3">
    <location>
        <begin position="285"/>
        <end position="299"/>
    </location>
</feature>
<feature type="region of interest" description="Disordered" evidence="3">
    <location>
        <begin position="663"/>
        <end position="685"/>
    </location>
</feature>
<proteinExistence type="predicted"/>
<keyword evidence="4" id="KW-0472">Membrane</keyword>
<dbReference type="GO" id="GO:0016798">
    <property type="term" value="F:hydrolase activity, acting on glycosyl bonds"/>
    <property type="evidence" value="ECO:0007669"/>
    <property type="project" value="UniProtKB-KW"/>
</dbReference>
<dbReference type="SUPFAM" id="SSF49265">
    <property type="entry name" value="Fibronectin type III"/>
    <property type="match status" value="1"/>
</dbReference>
<dbReference type="PROSITE" id="PS50853">
    <property type="entry name" value="FN3"/>
    <property type="match status" value="1"/>
</dbReference>
<evidence type="ECO:0000256" key="1">
    <source>
        <dbReference type="ARBA" id="ARBA00023295"/>
    </source>
</evidence>
<evidence type="ECO:0000259" key="5">
    <source>
        <dbReference type="PROSITE" id="PS50853"/>
    </source>
</evidence>
<dbReference type="GO" id="GO:0000272">
    <property type="term" value="P:polysaccharide catabolic process"/>
    <property type="evidence" value="ECO:0007669"/>
    <property type="project" value="UniProtKB-KW"/>
</dbReference>
<protein>
    <recommendedName>
        <fullName evidence="5">Fibronectin type-III domain-containing protein</fullName>
    </recommendedName>
</protein>
<evidence type="ECO:0000313" key="7">
    <source>
        <dbReference type="Proteomes" id="UP000619479"/>
    </source>
</evidence>
<organism evidence="6 7">
    <name type="scientific">Actinoplanes cyaneus</name>
    <dbReference type="NCBI Taxonomy" id="52696"/>
    <lineage>
        <taxon>Bacteria</taxon>
        <taxon>Bacillati</taxon>
        <taxon>Actinomycetota</taxon>
        <taxon>Actinomycetes</taxon>
        <taxon>Micromonosporales</taxon>
        <taxon>Micromonosporaceae</taxon>
        <taxon>Actinoplanes</taxon>
    </lineage>
</organism>
<keyword evidence="1" id="KW-0326">Glycosidase</keyword>
<dbReference type="InterPro" id="IPR003961">
    <property type="entry name" value="FN3_dom"/>
</dbReference>
<gene>
    <name evidence="6" type="ORF">Acy02nite_61030</name>
</gene>
<evidence type="ECO:0000256" key="4">
    <source>
        <dbReference type="SAM" id="Phobius"/>
    </source>
</evidence>
<dbReference type="SUPFAM" id="SSF48452">
    <property type="entry name" value="TPR-like"/>
    <property type="match status" value="1"/>
</dbReference>
<name>A0A919IPU5_9ACTN</name>
<feature type="transmembrane region" description="Helical" evidence="4">
    <location>
        <begin position="636"/>
        <end position="660"/>
    </location>
</feature>
<reference evidence="6" key="1">
    <citation type="submission" date="2021-01" db="EMBL/GenBank/DDBJ databases">
        <title>Whole genome shotgun sequence of Actinoplanes cyaneus NBRC 14990.</title>
        <authorList>
            <person name="Komaki H."/>
            <person name="Tamura T."/>
        </authorList>
    </citation>
    <scope>NUCLEOTIDE SEQUENCE</scope>
    <source>
        <strain evidence="6">NBRC 14990</strain>
    </source>
</reference>
<dbReference type="InterPro" id="IPR013783">
    <property type="entry name" value="Ig-like_fold"/>
</dbReference>
<accession>A0A919IPU5</accession>
<evidence type="ECO:0000256" key="3">
    <source>
        <dbReference type="SAM" id="MobiDB-lite"/>
    </source>
</evidence>
<dbReference type="InterPro" id="IPR036116">
    <property type="entry name" value="FN3_sf"/>
</dbReference>
<sequence>MSHPSPLTPALERAHSLVAAGDLAGAAVLLERAIEIGQANLSQDHPDVLATQRELASLHHQAGNPAAAKLVLEEAHEAGQFSLGDDDPLMLQISYDLGVLAEELGHRDEARVAFGRVADFGPMMLGPGHWAVVRAQAYLGQDQTSAVRDEPARQMPQSGPAMPPPDNHPTILRPEPSVQLPPPPQITRPAAAQDAQAPEQPSPWQGIPAPRQGNPWAQGPGHPRGVTEPTTPSGQPIPARRLPEPPVLQPAESRATPRVGGDATRPAESRTTPQTGSQAVSEVSQRPEDREPPAGKKESGSPWGPAPWTAEEPAETPFQQLKPGVFGVPKAESGPALFHRGSNDAVVVQRPDPVVMPLRSEPLPAPEPRPDSITPDDPVPAQIKFPVWHEPAPEARPESVTPGVSAPAVPVSPARPQFPAIPVAPAREEPDPAELGPANVKPAEPQPAPELKPTPELTPAPEWEPAPEWKAAPKTTEPARDRVVEPPSWTHEPTPHPVDDATSQLPQVTAGPAGDEPFTAWPDFNRWPGEAADAPQSTVYFPEAGSGPQDVAPSSFQPTAHPGVYRQQDVHGQQDPVPSGFQRSTHLGVYEQQQPGVYHQGTDGTWQGGPAPAPAQEVAADALTTYGKSGNRKRGMALFAVIAATLAAVVAVAALVFTLARDTREGDEGDTAPGSPTLAGAPPGNVKLTDAGTKIDVTWSDPTDATVSFMVTMAHPGEQLKPVSTVGPGQTSRRIEGLSPSLDYCFAVVAVYATDKFATSPQVCTDRGKK</sequence>
<feature type="compositionally biased region" description="Low complexity" evidence="3">
    <location>
        <begin position="189"/>
        <end position="199"/>
    </location>
</feature>
<dbReference type="Gene3D" id="1.25.40.10">
    <property type="entry name" value="Tetratricopeptide repeat domain"/>
    <property type="match status" value="1"/>
</dbReference>
<dbReference type="AlphaFoldDB" id="A0A919IPU5"/>
<feature type="compositionally biased region" description="Pro residues" evidence="3">
    <location>
        <begin position="444"/>
        <end position="464"/>
    </location>
</feature>
<comment type="caution">
    <text evidence="6">The sequence shown here is derived from an EMBL/GenBank/DDBJ whole genome shotgun (WGS) entry which is preliminary data.</text>
</comment>
<feature type="region of interest" description="Disordered" evidence="3">
    <location>
        <begin position="357"/>
        <end position="501"/>
    </location>
</feature>
<keyword evidence="7" id="KW-1185">Reference proteome</keyword>
<evidence type="ECO:0000313" key="6">
    <source>
        <dbReference type="EMBL" id="GID68222.1"/>
    </source>
</evidence>
<feature type="compositionally biased region" description="Low complexity" evidence="3">
    <location>
        <begin position="399"/>
        <end position="414"/>
    </location>
</feature>
<dbReference type="RefSeq" id="WP_203747023.1">
    <property type="nucleotide sequence ID" value="NZ_BAAAUC010000055.1"/>
</dbReference>
<dbReference type="InterPro" id="IPR011990">
    <property type="entry name" value="TPR-like_helical_dom_sf"/>
</dbReference>
<dbReference type="CDD" id="cd00063">
    <property type="entry name" value="FN3"/>
    <property type="match status" value="1"/>
</dbReference>
<feature type="compositionally biased region" description="Low complexity" evidence="3">
    <location>
        <begin position="465"/>
        <end position="476"/>
    </location>
</feature>
<keyword evidence="4" id="KW-0812">Transmembrane</keyword>
<keyword evidence="2" id="KW-0624">Polysaccharide degradation</keyword>
<feature type="region of interest" description="Disordered" evidence="3">
    <location>
        <begin position="142"/>
        <end position="345"/>
    </location>
</feature>
<keyword evidence="4" id="KW-1133">Transmembrane helix</keyword>
<evidence type="ECO:0000256" key="2">
    <source>
        <dbReference type="ARBA" id="ARBA00023326"/>
    </source>
</evidence>
<dbReference type="Gene3D" id="2.60.40.10">
    <property type="entry name" value="Immunoglobulins"/>
    <property type="match status" value="1"/>
</dbReference>
<keyword evidence="1" id="KW-0378">Hydrolase</keyword>
<dbReference type="Pfam" id="PF13424">
    <property type="entry name" value="TPR_12"/>
    <property type="match status" value="1"/>
</dbReference>